<dbReference type="WBParaSite" id="BXY_0938600.1">
    <property type="protein sequence ID" value="BXY_0938600.1"/>
    <property type="gene ID" value="BXY_0938600"/>
</dbReference>
<proteinExistence type="predicted"/>
<feature type="domain" description="Peptidase S8 pro-domain" evidence="1">
    <location>
        <begin position="8"/>
        <end position="78"/>
    </location>
</feature>
<sequence>MAQQITLKLKTPDDELAKEVAKKYGFEVKGESFLDSHYFLHYSDSDQTLAEKTAQLDKLNSDPLVEWAKIEQPKTRKKVLDEF</sequence>
<dbReference type="InterPro" id="IPR038466">
    <property type="entry name" value="S8_pro-domain_sf"/>
</dbReference>
<accession>A0A1I7S8P1</accession>
<reference evidence="3" key="2">
    <citation type="submission" date="2020-08" db="EMBL/GenBank/DDBJ databases">
        <authorList>
            <person name="Kikuchi T."/>
        </authorList>
    </citation>
    <scope>NUCLEOTIDE SEQUENCE</scope>
    <source>
        <strain evidence="2">Ka4C1</strain>
    </source>
</reference>
<organism evidence="4 6">
    <name type="scientific">Bursaphelenchus xylophilus</name>
    <name type="common">Pinewood nematode worm</name>
    <name type="synonym">Aphelenchoides xylophilus</name>
    <dbReference type="NCBI Taxonomy" id="6326"/>
    <lineage>
        <taxon>Eukaryota</taxon>
        <taxon>Metazoa</taxon>
        <taxon>Ecdysozoa</taxon>
        <taxon>Nematoda</taxon>
        <taxon>Chromadorea</taxon>
        <taxon>Rhabditida</taxon>
        <taxon>Tylenchina</taxon>
        <taxon>Tylenchomorpha</taxon>
        <taxon>Aphelenchoidea</taxon>
        <taxon>Aphelenchoididae</taxon>
        <taxon>Bursaphelenchus</taxon>
    </lineage>
</organism>
<evidence type="ECO:0000313" key="4">
    <source>
        <dbReference type="Proteomes" id="UP000095284"/>
    </source>
</evidence>
<gene>
    <name evidence="2" type="ORF">BXYJ_LOCUS2652</name>
</gene>
<dbReference type="OrthoDB" id="5850873at2759"/>
<reference evidence="6" key="1">
    <citation type="submission" date="2016-11" db="UniProtKB">
        <authorList>
            <consortium name="WormBaseParasite"/>
        </authorList>
    </citation>
    <scope>IDENTIFICATION</scope>
</reference>
<dbReference type="Proteomes" id="UP000659654">
    <property type="component" value="Unassembled WGS sequence"/>
</dbReference>
<evidence type="ECO:0000313" key="5">
    <source>
        <dbReference type="Proteomes" id="UP000659654"/>
    </source>
</evidence>
<dbReference type="Pfam" id="PF16470">
    <property type="entry name" value="S8_pro-domain"/>
    <property type="match status" value="1"/>
</dbReference>
<name>A0A1I7S8P1_BURXY</name>
<evidence type="ECO:0000313" key="6">
    <source>
        <dbReference type="WBParaSite" id="BXY_0938600.1"/>
    </source>
</evidence>
<dbReference type="EMBL" id="CAJFCV020000001">
    <property type="protein sequence ID" value="CAG9089407.1"/>
    <property type="molecule type" value="Genomic_DNA"/>
</dbReference>
<dbReference type="Proteomes" id="UP000095284">
    <property type="component" value="Unplaced"/>
</dbReference>
<keyword evidence="5" id="KW-1185">Reference proteome</keyword>
<evidence type="ECO:0000313" key="3">
    <source>
        <dbReference type="EMBL" id="CAG9089407.1"/>
    </source>
</evidence>
<dbReference type="SMR" id="A0A1I7S8P1"/>
<dbReference type="eggNOG" id="KOG3525">
    <property type="taxonomic scope" value="Eukaryota"/>
</dbReference>
<dbReference type="AlphaFoldDB" id="A0A1I7S8P1"/>
<dbReference type="Proteomes" id="UP000582659">
    <property type="component" value="Unassembled WGS sequence"/>
</dbReference>
<dbReference type="InterPro" id="IPR032815">
    <property type="entry name" value="S8_pro-domain"/>
</dbReference>
<protein>
    <submittedName>
        <fullName evidence="2">(pine wood nematode) hypothetical protein</fullName>
    </submittedName>
    <submittedName>
        <fullName evidence="6">S8_pro-domain domain-containing protein</fullName>
    </submittedName>
</protein>
<evidence type="ECO:0000259" key="1">
    <source>
        <dbReference type="Pfam" id="PF16470"/>
    </source>
</evidence>
<dbReference type="Gene3D" id="3.30.70.850">
    <property type="entry name" value="Peptidase S8, pro-domain"/>
    <property type="match status" value="1"/>
</dbReference>
<dbReference type="EMBL" id="CAJFDI010000001">
    <property type="protein sequence ID" value="CAD5211900.1"/>
    <property type="molecule type" value="Genomic_DNA"/>
</dbReference>
<dbReference type="SUPFAM" id="SSF54897">
    <property type="entry name" value="Protease propeptides/inhibitors"/>
    <property type="match status" value="1"/>
</dbReference>
<evidence type="ECO:0000313" key="2">
    <source>
        <dbReference type="EMBL" id="CAD5211900.1"/>
    </source>
</evidence>